<dbReference type="RefSeq" id="WP_015231613.1">
    <property type="nucleotide sequence ID" value="NC_019789.1"/>
</dbReference>
<dbReference type="SUPFAM" id="SSF51905">
    <property type="entry name" value="FAD/NAD(P)-binding domain"/>
    <property type="match status" value="2"/>
</dbReference>
<proteinExistence type="predicted"/>
<dbReference type="Proteomes" id="UP000010467">
    <property type="component" value="Plasmid pDEIPE01"/>
</dbReference>
<dbReference type="HOGENOM" id="CLU_006909_1_0_0"/>
<organism evidence="2 3">
    <name type="scientific">Deinococcus peraridilitoris (strain DSM 19664 / LMG 22246 / CIP 109416 / KR-200)</name>
    <dbReference type="NCBI Taxonomy" id="937777"/>
    <lineage>
        <taxon>Bacteria</taxon>
        <taxon>Thermotogati</taxon>
        <taxon>Deinococcota</taxon>
        <taxon>Deinococci</taxon>
        <taxon>Deinococcales</taxon>
        <taxon>Deinococcaceae</taxon>
        <taxon>Deinococcus</taxon>
    </lineage>
</organism>
<dbReference type="InterPro" id="IPR036188">
    <property type="entry name" value="FAD/NAD-bd_sf"/>
</dbReference>
<dbReference type="GO" id="GO:0004497">
    <property type="term" value="F:monooxygenase activity"/>
    <property type="evidence" value="ECO:0007669"/>
    <property type="project" value="TreeGrafter"/>
</dbReference>
<dbReference type="PANTHER" id="PTHR43539:SF78">
    <property type="entry name" value="FLAVIN-CONTAINING MONOOXYGENASE"/>
    <property type="match status" value="1"/>
</dbReference>
<name>L0A776_DEIPD</name>
<dbReference type="AlphaFoldDB" id="L0A776"/>
<dbReference type="PRINTS" id="PR00368">
    <property type="entry name" value="FADPNR"/>
</dbReference>
<evidence type="ECO:0000313" key="2">
    <source>
        <dbReference type="EMBL" id="AFZ69713.1"/>
    </source>
</evidence>
<keyword evidence="2" id="KW-0614">Plasmid</keyword>
<sequence>MSDLLDVLVIGAGQAGLAAGYFLRHTNLRFQLVDAAPEIGHVWQTRYDSLRLFTPAKRNALPGLPFPGDPEHYPGKDDVAGYLRAYARTFALPVQLATRVTRLHARDGTFTAVTDRGALRARQVVIAVGAFGVPFIPPFARHLDPGVLQLHSSAYRHPAQLPAGRVLVVGCGNSGAQIAEELTRTHQVTVALGRRQPRLPQRLLGRDIFDWSDRVRLFDRSVDTPLGAFLRGHDPLIGTNLTARKLKVRPRVTGAVGRVVHFEDGTVASFGAVVWATGYRGGYAWLDLPVLNDRGEPLHARGVTSVPGVYFLGLSWQHTRSSALLGGVGRDAEYLAERIFEEHHRRSARDG</sequence>
<keyword evidence="1" id="KW-0560">Oxidoreductase</keyword>
<geneLocation type="plasmid" evidence="2 3">
    <name>pDEIPE01</name>
</geneLocation>
<dbReference type="GO" id="GO:0050660">
    <property type="term" value="F:flavin adenine dinucleotide binding"/>
    <property type="evidence" value="ECO:0007669"/>
    <property type="project" value="TreeGrafter"/>
</dbReference>
<dbReference type="PATRIC" id="fig|937777.3.peg.4409"/>
<protein>
    <submittedName>
        <fullName evidence="2">Putative flavoprotein involved in K+ transport</fullName>
    </submittedName>
</protein>
<accession>L0A776</accession>
<gene>
    <name evidence="2" type="ordered locus">Deipe_4376</name>
</gene>
<evidence type="ECO:0000313" key="3">
    <source>
        <dbReference type="Proteomes" id="UP000010467"/>
    </source>
</evidence>
<dbReference type="OrthoDB" id="9778740at2"/>
<dbReference type="Pfam" id="PF13738">
    <property type="entry name" value="Pyr_redox_3"/>
    <property type="match status" value="1"/>
</dbReference>
<reference evidence="3" key="1">
    <citation type="submission" date="2012-03" db="EMBL/GenBank/DDBJ databases">
        <title>Complete sequence of plasmid 1 of Deinococcus peraridilitoris DSM 19664.</title>
        <authorList>
            <person name="Lucas S."/>
            <person name="Copeland A."/>
            <person name="Lapidus A."/>
            <person name="Glavina del Rio T."/>
            <person name="Dalin E."/>
            <person name="Tice H."/>
            <person name="Bruce D."/>
            <person name="Goodwin L."/>
            <person name="Pitluck S."/>
            <person name="Peters L."/>
            <person name="Mikhailova N."/>
            <person name="Lu M."/>
            <person name="Kyrpides N."/>
            <person name="Mavromatis K."/>
            <person name="Ivanova N."/>
            <person name="Brettin T."/>
            <person name="Detter J.C."/>
            <person name="Han C."/>
            <person name="Larimer F."/>
            <person name="Land M."/>
            <person name="Hauser L."/>
            <person name="Markowitz V."/>
            <person name="Cheng J.-F."/>
            <person name="Hugenholtz P."/>
            <person name="Woyke T."/>
            <person name="Wu D."/>
            <person name="Pukall R."/>
            <person name="Steenblock K."/>
            <person name="Brambilla E."/>
            <person name="Klenk H.-P."/>
            <person name="Eisen J.A."/>
        </authorList>
    </citation>
    <scope>NUCLEOTIDE SEQUENCE [LARGE SCALE GENOMIC DNA]</scope>
    <source>
        <strain evidence="3">DSM 19664 / LMG 22246 / CIP 109416 / KR-200</strain>
        <plasmid evidence="3">Plasmid pDEIPE01</plasmid>
    </source>
</reference>
<dbReference type="KEGG" id="dpd:Deipe_4376"/>
<dbReference type="Gene3D" id="3.50.50.60">
    <property type="entry name" value="FAD/NAD(P)-binding domain"/>
    <property type="match status" value="1"/>
</dbReference>
<evidence type="ECO:0000256" key="1">
    <source>
        <dbReference type="ARBA" id="ARBA00023002"/>
    </source>
</evidence>
<dbReference type="PANTHER" id="PTHR43539">
    <property type="entry name" value="FLAVIN-BINDING MONOOXYGENASE-LIKE PROTEIN (AFU_ORTHOLOGUE AFUA_4G09220)"/>
    <property type="match status" value="1"/>
</dbReference>
<dbReference type="PRINTS" id="PR00469">
    <property type="entry name" value="PNDRDTASEII"/>
</dbReference>
<keyword evidence="3" id="KW-1185">Reference proteome</keyword>
<dbReference type="InterPro" id="IPR050982">
    <property type="entry name" value="Auxin_biosynth/cation_transpt"/>
</dbReference>
<dbReference type="EMBL" id="CP003383">
    <property type="protein sequence ID" value="AFZ69713.1"/>
    <property type="molecule type" value="Genomic_DNA"/>
</dbReference>